<keyword evidence="1" id="KW-0812">Transmembrane</keyword>
<reference evidence="2" key="1">
    <citation type="journal article" date="2013" name="J. Plant Res.">
        <title>Effect of fungi and light on seed germination of three Opuntia species from semiarid lands of central Mexico.</title>
        <authorList>
            <person name="Delgado-Sanchez P."/>
            <person name="Jimenez-Bremont J.F."/>
            <person name="Guerrero-Gonzalez Mde L."/>
            <person name="Flores J."/>
        </authorList>
    </citation>
    <scope>NUCLEOTIDE SEQUENCE</scope>
    <source>
        <tissue evidence="2">Cladode</tissue>
    </source>
</reference>
<name>A0A7C8YIZ6_OPUST</name>
<dbReference type="AlphaFoldDB" id="A0A7C8YIZ6"/>
<feature type="transmembrane region" description="Helical" evidence="1">
    <location>
        <begin position="31"/>
        <end position="47"/>
    </location>
</feature>
<keyword evidence="1" id="KW-0472">Membrane</keyword>
<feature type="transmembrane region" description="Helical" evidence="1">
    <location>
        <begin position="54"/>
        <end position="75"/>
    </location>
</feature>
<evidence type="ECO:0000256" key="1">
    <source>
        <dbReference type="SAM" id="Phobius"/>
    </source>
</evidence>
<protein>
    <submittedName>
        <fullName evidence="2">Uncharacterized protein</fullName>
    </submittedName>
</protein>
<keyword evidence="1" id="KW-1133">Transmembrane helix</keyword>
<dbReference type="EMBL" id="GISG01025989">
    <property type="protein sequence ID" value="MBA4619559.1"/>
    <property type="molecule type" value="Transcribed_RNA"/>
</dbReference>
<reference evidence="2" key="2">
    <citation type="submission" date="2020-07" db="EMBL/GenBank/DDBJ databases">
        <authorList>
            <person name="Vera ALvarez R."/>
            <person name="Arias-Moreno D.M."/>
            <person name="Jimenez-Jacinto V."/>
            <person name="Jimenez-Bremont J.F."/>
            <person name="Swaminathan K."/>
            <person name="Moose S.P."/>
            <person name="Guerrero-Gonzalez M.L."/>
            <person name="Marino-Ramirez L."/>
            <person name="Landsman D."/>
            <person name="Rodriguez-Kessler M."/>
            <person name="Delgado-Sanchez P."/>
        </authorList>
    </citation>
    <scope>NUCLEOTIDE SEQUENCE</scope>
    <source>
        <tissue evidence="2">Cladode</tissue>
    </source>
</reference>
<sequence length="104" mass="10570">MTAPLFSPAIVITLTLPSSSSDDFQKASLPLGLASVPFLGFSASLTYDPRKGLGFPTVVLSCITVFFSASGGIIFDLRSPSSFSCEGGSVNGEGGETVGLVCGD</sequence>
<proteinExistence type="predicted"/>
<evidence type="ECO:0000313" key="2">
    <source>
        <dbReference type="EMBL" id="MBA4619559.1"/>
    </source>
</evidence>
<accession>A0A7C8YIZ6</accession>
<organism evidence="2">
    <name type="scientific">Opuntia streptacantha</name>
    <name type="common">Prickly pear cactus</name>
    <name type="synonym">Opuntia cardona</name>
    <dbReference type="NCBI Taxonomy" id="393608"/>
    <lineage>
        <taxon>Eukaryota</taxon>
        <taxon>Viridiplantae</taxon>
        <taxon>Streptophyta</taxon>
        <taxon>Embryophyta</taxon>
        <taxon>Tracheophyta</taxon>
        <taxon>Spermatophyta</taxon>
        <taxon>Magnoliopsida</taxon>
        <taxon>eudicotyledons</taxon>
        <taxon>Gunneridae</taxon>
        <taxon>Pentapetalae</taxon>
        <taxon>Caryophyllales</taxon>
        <taxon>Cactineae</taxon>
        <taxon>Cactaceae</taxon>
        <taxon>Opuntioideae</taxon>
        <taxon>Opuntia</taxon>
    </lineage>
</organism>